<organism evidence="7 11">
    <name type="scientific">Rotaria magnacalcarata</name>
    <dbReference type="NCBI Taxonomy" id="392030"/>
    <lineage>
        <taxon>Eukaryota</taxon>
        <taxon>Metazoa</taxon>
        <taxon>Spiralia</taxon>
        <taxon>Gnathifera</taxon>
        <taxon>Rotifera</taxon>
        <taxon>Eurotatoria</taxon>
        <taxon>Bdelloidea</taxon>
        <taxon>Philodinida</taxon>
        <taxon>Philodinidae</taxon>
        <taxon>Rotaria</taxon>
    </lineage>
</organism>
<gene>
    <name evidence="9" type="ORF">BYL167_LOCUS2909</name>
    <name evidence="7" type="ORF">CJN711_LOCUS8488</name>
    <name evidence="10" type="ORF">GIL414_LOCUS5673</name>
    <name evidence="8" type="ORF">KQP761_LOCUS14661</name>
</gene>
<dbReference type="AlphaFoldDB" id="A0A814R6K3"/>
<dbReference type="FunFam" id="3.90.70.10:FF:000006">
    <property type="entry name" value="Cathepsin S"/>
    <property type="match status" value="1"/>
</dbReference>
<dbReference type="Proteomes" id="UP000681967">
    <property type="component" value="Unassembled WGS sequence"/>
</dbReference>
<dbReference type="GO" id="GO:0008234">
    <property type="term" value="F:cysteine-type peptidase activity"/>
    <property type="evidence" value="ECO:0007669"/>
    <property type="project" value="UniProtKB-KW"/>
</dbReference>
<keyword evidence="2" id="KW-0645">Protease</keyword>
<evidence type="ECO:0000256" key="1">
    <source>
        <dbReference type="ARBA" id="ARBA00008455"/>
    </source>
</evidence>
<keyword evidence="3" id="KW-0378">Hydrolase</keyword>
<dbReference type="PANTHER" id="PTHR12411">
    <property type="entry name" value="CYSTEINE PROTEASE FAMILY C1-RELATED"/>
    <property type="match status" value="1"/>
</dbReference>
<accession>A0A814R6K3</accession>
<feature type="domain" description="Cathepsin propeptide inhibitor" evidence="6">
    <location>
        <begin position="45"/>
        <end position="105"/>
    </location>
</feature>
<evidence type="ECO:0000256" key="4">
    <source>
        <dbReference type="ARBA" id="ARBA00022807"/>
    </source>
</evidence>
<dbReference type="InterPro" id="IPR013201">
    <property type="entry name" value="Prot_inhib_I29"/>
</dbReference>
<dbReference type="Pfam" id="PF00112">
    <property type="entry name" value="Peptidase_C1"/>
    <property type="match status" value="1"/>
</dbReference>
<dbReference type="EMBL" id="CAJOBJ010001529">
    <property type="protein sequence ID" value="CAF3883642.1"/>
    <property type="molecule type" value="Genomic_DNA"/>
</dbReference>
<name>A0A814R6K3_9BILA</name>
<comment type="similarity">
    <text evidence="1">Belongs to the peptidase C1 family.</text>
</comment>
<dbReference type="Pfam" id="PF08246">
    <property type="entry name" value="Inhibitor_I29"/>
    <property type="match status" value="1"/>
</dbReference>
<reference evidence="7" key="1">
    <citation type="submission" date="2021-02" db="EMBL/GenBank/DDBJ databases">
        <authorList>
            <person name="Nowell W R."/>
        </authorList>
    </citation>
    <scope>NUCLEOTIDE SEQUENCE</scope>
</reference>
<keyword evidence="4" id="KW-0788">Thiol protease</keyword>
<dbReference type="OrthoDB" id="10253408at2759"/>
<evidence type="ECO:0000313" key="11">
    <source>
        <dbReference type="Proteomes" id="UP000663855"/>
    </source>
</evidence>
<dbReference type="SUPFAM" id="SSF54001">
    <property type="entry name" value="Cysteine proteinases"/>
    <property type="match status" value="1"/>
</dbReference>
<evidence type="ECO:0000256" key="2">
    <source>
        <dbReference type="ARBA" id="ARBA00022670"/>
    </source>
</evidence>
<evidence type="ECO:0000313" key="10">
    <source>
        <dbReference type="EMBL" id="CAF3883642.1"/>
    </source>
</evidence>
<dbReference type="InterPro" id="IPR013128">
    <property type="entry name" value="Peptidase_C1A"/>
</dbReference>
<proteinExistence type="inferred from homology"/>
<dbReference type="EMBL" id="CAJOBH010000534">
    <property type="protein sequence ID" value="CAF3799428.1"/>
    <property type="molecule type" value="Genomic_DNA"/>
</dbReference>
<dbReference type="GO" id="GO:0006508">
    <property type="term" value="P:proteolysis"/>
    <property type="evidence" value="ECO:0007669"/>
    <property type="project" value="UniProtKB-KW"/>
</dbReference>
<dbReference type="Proteomes" id="UP000663855">
    <property type="component" value="Unassembled WGS sequence"/>
</dbReference>
<dbReference type="SMART" id="SM00645">
    <property type="entry name" value="Pept_C1"/>
    <property type="match status" value="1"/>
</dbReference>
<feature type="domain" description="Peptidase C1A papain C-terminal" evidence="5">
    <location>
        <begin position="138"/>
        <end position="358"/>
    </location>
</feature>
<dbReference type="EMBL" id="CAJNOV010003138">
    <property type="protein sequence ID" value="CAF1129589.1"/>
    <property type="molecule type" value="Genomic_DNA"/>
</dbReference>
<protein>
    <submittedName>
        <fullName evidence="7">Uncharacterized protein</fullName>
    </submittedName>
</protein>
<dbReference type="EMBL" id="CAJNOW010007028">
    <property type="protein sequence ID" value="CAF1501816.1"/>
    <property type="molecule type" value="Genomic_DNA"/>
</dbReference>
<evidence type="ECO:0000313" key="9">
    <source>
        <dbReference type="EMBL" id="CAF3799428.1"/>
    </source>
</evidence>
<dbReference type="InterPro" id="IPR038765">
    <property type="entry name" value="Papain-like_cys_pep_sf"/>
</dbReference>
<evidence type="ECO:0000313" key="8">
    <source>
        <dbReference type="EMBL" id="CAF1501816.1"/>
    </source>
</evidence>
<sequence length="359" mass="40585">MYVKVFLLSQLNTESLIDMHLFLFFITILCFAQAKSNEFTSPKLWNSFKRVHKKQYVNAEEENYRRIIFDGRLAMINQHNFEANLGLHTYTLTINRFADMTYDEIVRTISNKYTMSLATKISTKSDRQIFRPPSNLSIPATVDWRKRGAVTSIIENQGQCASDWAYTATTALEGQHFLKTGKLVRLSAQNLLDCSGKFGNQGCNGGLVNAAFQYIKVNKGVDTEASYPYEAMEGKCRFNRSTVGATDTGFVNIAKENETALQIAVATVGPIGVAVDDLHDSFFFYSSGVYDEPACSTKEWSHTMTIVGYDVFNNGTTKRDYYIVKNSWGETWGLNGYIWMSRNKHNQCGIANWASYPLV</sequence>
<dbReference type="InterPro" id="IPR000668">
    <property type="entry name" value="Peptidase_C1A_C"/>
</dbReference>
<dbReference type="Proteomes" id="UP000663834">
    <property type="component" value="Unassembled WGS sequence"/>
</dbReference>
<dbReference type="CDD" id="cd02248">
    <property type="entry name" value="Peptidase_C1A"/>
    <property type="match status" value="1"/>
</dbReference>
<evidence type="ECO:0000256" key="3">
    <source>
        <dbReference type="ARBA" id="ARBA00022801"/>
    </source>
</evidence>
<dbReference type="SMART" id="SM00848">
    <property type="entry name" value="Inhibitor_I29"/>
    <property type="match status" value="1"/>
</dbReference>
<comment type="caution">
    <text evidence="7">The sequence shown here is derived from an EMBL/GenBank/DDBJ whole genome shotgun (WGS) entry which is preliminary data.</text>
</comment>
<dbReference type="Gene3D" id="3.90.70.10">
    <property type="entry name" value="Cysteine proteinases"/>
    <property type="match status" value="1"/>
</dbReference>
<evidence type="ECO:0000259" key="5">
    <source>
        <dbReference type="SMART" id="SM00645"/>
    </source>
</evidence>
<dbReference type="Proteomes" id="UP000681720">
    <property type="component" value="Unassembled WGS sequence"/>
</dbReference>
<evidence type="ECO:0000313" key="7">
    <source>
        <dbReference type="EMBL" id="CAF1129589.1"/>
    </source>
</evidence>
<dbReference type="InterPro" id="IPR039417">
    <property type="entry name" value="Peptidase_C1A_papain-like"/>
</dbReference>
<evidence type="ECO:0000259" key="6">
    <source>
        <dbReference type="SMART" id="SM00848"/>
    </source>
</evidence>